<evidence type="ECO:0000256" key="1">
    <source>
        <dbReference type="ARBA" id="ARBA00005909"/>
    </source>
</evidence>
<organism evidence="8 9">
    <name type="scientific">Vicia faba</name>
    <name type="common">Broad bean</name>
    <name type="synonym">Faba vulgaris</name>
    <dbReference type="NCBI Taxonomy" id="3906"/>
    <lineage>
        <taxon>Eukaryota</taxon>
        <taxon>Viridiplantae</taxon>
        <taxon>Streptophyta</taxon>
        <taxon>Embryophyta</taxon>
        <taxon>Tracheophyta</taxon>
        <taxon>Spermatophyta</taxon>
        <taxon>Magnoliopsida</taxon>
        <taxon>eudicotyledons</taxon>
        <taxon>Gunneridae</taxon>
        <taxon>Pentapetalae</taxon>
        <taxon>rosids</taxon>
        <taxon>fabids</taxon>
        <taxon>Fabales</taxon>
        <taxon>Fabaceae</taxon>
        <taxon>Papilionoideae</taxon>
        <taxon>50 kb inversion clade</taxon>
        <taxon>NPAAA clade</taxon>
        <taxon>Hologalegina</taxon>
        <taxon>IRL clade</taxon>
        <taxon>Fabeae</taxon>
        <taxon>Vicia</taxon>
    </lineage>
</organism>
<keyword evidence="3 5" id="KW-0238">DNA-binding</keyword>
<evidence type="ECO:0000259" key="7">
    <source>
        <dbReference type="Pfam" id="PF05687"/>
    </source>
</evidence>
<feature type="compositionally biased region" description="Basic and acidic residues" evidence="6">
    <location>
        <begin position="17"/>
        <end position="26"/>
    </location>
</feature>
<feature type="region of interest" description="Disordered" evidence="6">
    <location>
        <begin position="1"/>
        <end position="27"/>
    </location>
</feature>
<evidence type="ECO:0000256" key="4">
    <source>
        <dbReference type="ARBA" id="ARBA00023163"/>
    </source>
</evidence>
<evidence type="ECO:0000256" key="3">
    <source>
        <dbReference type="ARBA" id="ARBA00023125"/>
    </source>
</evidence>
<dbReference type="InterPro" id="IPR033264">
    <property type="entry name" value="BZR"/>
</dbReference>
<proteinExistence type="inferred from homology"/>
<feature type="domain" description="BES1/BZR1 plant transcription factor N-terminal" evidence="7">
    <location>
        <begin position="12"/>
        <end position="138"/>
    </location>
</feature>
<dbReference type="GO" id="GO:0005634">
    <property type="term" value="C:nucleus"/>
    <property type="evidence" value="ECO:0007669"/>
    <property type="project" value="UniProtKB-SubCell"/>
</dbReference>
<dbReference type="Proteomes" id="UP001157006">
    <property type="component" value="Chromosome 3"/>
</dbReference>
<comment type="similarity">
    <text evidence="1 5">Belongs to the BZR/LAT61 family.</text>
</comment>
<feature type="region of interest" description="Disordered" evidence="6">
    <location>
        <begin position="195"/>
        <end position="220"/>
    </location>
</feature>
<protein>
    <recommendedName>
        <fullName evidence="5">Protein BZR1 homolog</fullName>
    </recommendedName>
    <alternativeName>
        <fullName evidence="5">Protein BRASSINAZOLE-RESISTANT 1 homolog</fullName>
    </alternativeName>
</protein>
<evidence type="ECO:0000256" key="5">
    <source>
        <dbReference type="RuleBase" id="RU369040"/>
    </source>
</evidence>
<dbReference type="InterPro" id="IPR008540">
    <property type="entry name" value="BES1_N"/>
</dbReference>
<evidence type="ECO:0000256" key="6">
    <source>
        <dbReference type="SAM" id="MobiDB-lite"/>
    </source>
</evidence>
<dbReference type="GO" id="GO:0003700">
    <property type="term" value="F:DNA-binding transcription factor activity"/>
    <property type="evidence" value="ECO:0007669"/>
    <property type="project" value="UniProtKB-UniRule"/>
</dbReference>
<reference evidence="8 9" key="1">
    <citation type="submission" date="2023-01" db="EMBL/GenBank/DDBJ databases">
        <authorList>
            <person name="Kreplak J."/>
        </authorList>
    </citation>
    <scope>NUCLEOTIDE SEQUENCE [LARGE SCALE GENOMIC DNA]</scope>
</reference>
<comment type="function">
    <text evidence="5">Functions in brassinosteroid signaling. May function as transcriptional repressor.</text>
</comment>
<dbReference type="Pfam" id="PF05687">
    <property type="entry name" value="BES1_N"/>
    <property type="match status" value="1"/>
</dbReference>
<comment type="subcellular location">
    <subcellularLocation>
        <location evidence="5">Nucleus</location>
    </subcellularLocation>
</comment>
<name>A0AAV1A736_VICFA</name>
<feature type="compositionally biased region" description="Polar residues" evidence="6">
    <location>
        <begin position="1"/>
        <end position="10"/>
    </location>
</feature>
<dbReference type="GO" id="GO:0003677">
    <property type="term" value="F:DNA binding"/>
    <property type="evidence" value="ECO:0007669"/>
    <property type="project" value="UniProtKB-UniRule"/>
</dbReference>
<keyword evidence="4 5" id="KW-0804">Transcription</keyword>
<keyword evidence="2 5" id="KW-0805">Transcription regulation</keyword>
<dbReference type="GO" id="GO:0009742">
    <property type="term" value="P:brassinosteroid mediated signaling pathway"/>
    <property type="evidence" value="ECO:0007669"/>
    <property type="project" value="UniProtKB-UniRule"/>
</dbReference>
<dbReference type="EMBL" id="OX451738">
    <property type="protein sequence ID" value="CAI8606419.1"/>
    <property type="molecule type" value="Genomic_DNA"/>
</dbReference>
<evidence type="ECO:0000313" key="9">
    <source>
        <dbReference type="Proteomes" id="UP001157006"/>
    </source>
</evidence>
<sequence>MISDNETPTMKNRRKPTWREKENNKMRERKRRAITTNIFNGLRTQGNYNLSKNCDTNEVLKALCNEAGWEVEQDGTTYRKGNCKAPLYNDADTSNGTIPFTHSQNPTVVMMSSNTLVTPSLYSSTSRNTKSIPTRGSISKELMPVTDYSFVAPYTLDSPKNQNIHTPIKFQPFAQTPSKVPTTSSVKIFGVQVQPRTGKENHDERLDDLELTLGTGKGRN</sequence>
<keyword evidence="5" id="KW-1070">Brassinosteroid signaling pathway</keyword>
<dbReference type="AlphaFoldDB" id="A0AAV1A736"/>
<dbReference type="PANTHER" id="PTHR31506:SF22">
    <property type="entry name" value="PROTEIN BRASSINAZOLE-RESISTANT 2"/>
    <property type="match status" value="1"/>
</dbReference>
<dbReference type="PANTHER" id="PTHR31506">
    <property type="entry name" value="BES1/BZR1 HOMOLOG PROTEIN 3-RELATED"/>
    <property type="match status" value="1"/>
</dbReference>
<evidence type="ECO:0000256" key="2">
    <source>
        <dbReference type="ARBA" id="ARBA00023015"/>
    </source>
</evidence>
<accession>A0AAV1A736</accession>
<gene>
    <name evidence="8" type="ORF">VFH_III229520</name>
</gene>
<keyword evidence="9" id="KW-1185">Reference proteome</keyword>
<evidence type="ECO:0000313" key="8">
    <source>
        <dbReference type="EMBL" id="CAI8606419.1"/>
    </source>
</evidence>
<dbReference type="GO" id="GO:0006351">
    <property type="term" value="P:DNA-templated transcription"/>
    <property type="evidence" value="ECO:0007669"/>
    <property type="project" value="InterPro"/>
</dbReference>